<dbReference type="GO" id="GO:0003677">
    <property type="term" value="F:DNA binding"/>
    <property type="evidence" value="ECO:0007669"/>
    <property type="project" value="InterPro"/>
</dbReference>
<comment type="caution">
    <text evidence="6">The sequence shown here is derived from an EMBL/GenBank/DDBJ whole genome shotgun (WGS) entry which is preliminary data.</text>
</comment>
<dbReference type="PROSITE" id="PS51217">
    <property type="entry name" value="UVRD_HELICASE_CTER"/>
    <property type="match status" value="1"/>
</dbReference>
<keyword evidence="3" id="KW-0347">Helicase</keyword>
<evidence type="ECO:0000256" key="2">
    <source>
        <dbReference type="ARBA" id="ARBA00022801"/>
    </source>
</evidence>
<evidence type="ECO:0000256" key="1">
    <source>
        <dbReference type="ARBA" id="ARBA00022741"/>
    </source>
</evidence>
<keyword evidence="7" id="KW-1185">Reference proteome</keyword>
<protein>
    <submittedName>
        <fullName evidence="6">7386_t:CDS:1</fullName>
    </submittedName>
</protein>
<dbReference type="GO" id="GO:0005829">
    <property type="term" value="C:cytosol"/>
    <property type="evidence" value="ECO:0007669"/>
    <property type="project" value="TreeGrafter"/>
</dbReference>
<dbReference type="EMBL" id="CAJVPL010001133">
    <property type="protein sequence ID" value="CAG8554489.1"/>
    <property type="molecule type" value="Genomic_DNA"/>
</dbReference>
<dbReference type="Pfam" id="PF13361">
    <property type="entry name" value="UvrD_C"/>
    <property type="match status" value="1"/>
</dbReference>
<sequence length="210" mass="24437">MEFLQELNEQQKQAVYEEHPRICVIAGPGCGKTKTLFNDIAILYRNNYLSTRLEQELVAQRIPYEILGSFKFIEREEIKDVLSFLRAVMYQDNLSLLRVLSLQEKIGARTIEKIEQNSEKEGISIYEYLNNFAAITNLNEEKIAAGQVDKISAVILKINKFKEKLEQKISLSTFLLSLLNDFNYWEHLKTRVNASEREKNVQQFLNIAQN</sequence>
<feature type="domain" description="UvrD-like helicase C-terminal" evidence="5">
    <location>
        <begin position="1"/>
        <end position="210"/>
    </location>
</feature>
<dbReference type="GO" id="GO:0043138">
    <property type="term" value="F:3'-5' DNA helicase activity"/>
    <property type="evidence" value="ECO:0007669"/>
    <property type="project" value="TreeGrafter"/>
</dbReference>
<organism evidence="6 7">
    <name type="scientific">Ambispora gerdemannii</name>
    <dbReference type="NCBI Taxonomy" id="144530"/>
    <lineage>
        <taxon>Eukaryota</taxon>
        <taxon>Fungi</taxon>
        <taxon>Fungi incertae sedis</taxon>
        <taxon>Mucoromycota</taxon>
        <taxon>Glomeromycotina</taxon>
        <taxon>Glomeromycetes</taxon>
        <taxon>Archaeosporales</taxon>
        <taxon>Ambisporaceae</taxon>
        <taxon>Ambispora</taxon>
    </lineage>
</organism>
<keyword evidence="4" id="KW-0067">ATP-binding</keyword>
<dbReference type="InterPro" id="IPR014017">
    <property type="entry name" value="DNA_helicase_UvrD-like_C"/>
</dbReference>
<gene>
    <name evidence="6" type="ORF">AGERDE_LOCUS6838</name>
</gene>
<dbReference type="OrthoDB" id="1470711at2759"/>
<dbReference type="AlphaFoldDB" id="A0A9N9B473"/>
<dbReference type="GO" id="GO:0005524">
    <property type="term" value="F:ATP binding"/>
    <property type="evidence" value="ECO:0007669"/>
    <property type="project" value="UniProtKB-KW"/>
</dbReference>
<evidence type="ECO:0000256" key="4">
    <source>
        <dbReference type="ARBA" id="ARBA00022840"/>
    </source>
</evidence>
<proteinExistence type="predicted"/>
<dbReference type="PANTHER" id="PTHR11070:SF2">
    <property type="entry name" value="ATP-DEPENDENT DNA HELICASE SRS2"/>
    <property type="match status" value="1"/>
</dbReference>
<dbReference type="Gene3D" id="3.40.50.300">
    <property type="entry name" value="P-loop containing nucleotide triphosphate hydrolases"/>
    <property type="match status" value="1"/>
</dbReference>
<dbReference type="SUPFAM" id="SSF52540">
    <property type="entry name" value="P-loop containing nucleoside triphosphate hydrolases"/>
    <property type="match status" value="2"/>
</dbReference>
<accession>A0A9N9B473</accession>
<keyword evidence="1" id="KW-0547">Nucleotide-binding</keyword>
<dbReference type="GO" id="GO:0016787">
    <property type="term" value="F:hydrolase activity"/>
    <property type="evidence" value="ECO:0007669"/>
    <property type="project" value="UniProtKB-KW"/>
</dbReference>
<dbReference type="InterPro" id="IPR000212">
    <property type="entry name" value="DNA_helicase_UvrD/REP"/>
</dbReference>
<name>A0A9N9B473_9GLOM</name>
<evidence type="ECO:0000313" key="6">
    <source>
        <dbReference type="EMBL" id="CAG8554489.1"/>
    </source>
</evidence>
<evidence type="ECO:0000313" key="7">
    <source>
        <dbReference type="Proteomes" id="UP000789831"/>
    </source>
</evidence>
<dbReference type="Proteomes" id="UP000789831">
    <property type="component" value="Unassembled WGS sequence"/>
</dbReference>
<dbReference type="PANTHER" id="PTHR11070">
    <property type="entry name" value="UVRD / RECB / PCRA DNA HELICASE FAMILY MEMBER"/>
    <property type="match status" value="1"/>
</dbReference>
<keyword evidence="2" id="KW-0378">Hydrolase</keyword>
<evidence type="ECO:0000256" key="3">
    <source>
        <dbReference type="ARBA" id="ARBA00022806"/>
    </source>
</evidence>
<evidence type="ECO:0000259" key="5">
    <source>
        <dbReference type="PROSITE" id="PS51217"/>
    </source>
</evidence>
<dbReference type="Gene3D" id="1.10.486.10">
    <property type="entry name" value="PCRA, domain 4"/>
    <property type="match status" value="1"/>
</dbReference>
<dbReference type="GO" id="GO:0000725">
    <property type="term" value="P:recombinational repair"/>
    <property type="evidence" value="ECO:0007669"/>
    <property type="project" value="TreeGrafter"/>
</dbReference>
<reference evidence="6" key="1">
    <citation type="submission" date="2021-06" db="EMBL/GenBank/DDBJ databases">
        <authorList>
            <person name="Kallberg Y."/>
            <person name="Tangrot J."/>
            <person name="Rosling A."/>
        </authorList>
    </citation>
    <scope>NUCLEOTIDE SEQUENCE</scope>
    <source>
        <strain evidence="6">MT106</strain>
    </source>
</reference>
<dbReference type="InterPro" id="IPR027417">
    <property type="entry name" value="P-loop_NTPase"/>
</dbReference>